<dbReference type="KEGG" id="vcop:MM50RIKEN_01760"/>
<dbReference type="PROSITE" id="PS51257">
    <property type="entry name" value="PROKAR_LIPOPROTEIN"/>
    <property type="match status" value="1"/>
</dbReference>
<feature type="signal peptide" evidence="1">
    <location>
        <begin position="1"/>
        <end position="28"/>
    </location>
</feature>
<accession>A0A810Q704</accession>
<organism evidence="3 4">
    <name type="scientific">Vescimonas coprocola</name>
    <dbReference type="NCBI Taxonomy" id="2714355"/>
    <lineage>
        <taxon>Bacteria</taxon>
        <taxon>Bacillati</taxon>
        <taxon>Bacillota</taxon>
        <taxon>Clostridia</taxon>
        <taxon>Eubacteriales</taxon>
        <taxon>Oscillospiraceae</taxon>
        <taxon>Vescimonas</taxon>
    </lineage>
</organism>
<feature type="domain" description="DUF3298" evidence="2">
    <location>
        <begin position="199"/>
        <end position="269"/>
    </location>
</feature>
<dbReference type="Proteomes" id="UP000681035">
    <property type="component" value="Chromosome"/>
</dbReference>
<evidence type="ECO:0000313" key="4">
    <source>
        <dbReference type="Proteomes" id="UP000681035"/>
    </source>
</evidence>
<dbReference type="EMBL" id="AP023418">
    <property type="protein sequence ID" value="BCK80413.1"/>
    <property type="molecule type" value="Genomic_DNA"/>
</dbReference>
<dbReference type="InterPro" id="IPR021729">
    <property type="entry name" value="DUF3298"/>
</dbReference>
<keyword evidence="4" id="KW-1185">Reference proteome</keyword>
<evidence type="ECO:0000259" key="2">
    <source>
        <dbReference type="Pfam" id="PF11738"/>
    </source>
</evidence>
<feature type="chain" id="PRO_5032994957" description="DUF3298 domain-containing protein" evidence="1">
    <location>
        <begin position="29"/>
        <end position="287"/>
    </location>
</feature>
<dbReference type="AlphaFoldDB" id="A0A810Q704"/>
<name>A0A810Q704_9FIRM</name>
<gene>
    <name evidence="3" type="ORF">MM50RIKEN_01760</name>
</gene>
<dbReference type="RefSeq" id="WP_213541372.1">
    <property type="nucleotide sequence ID" value="NZ_AP023418.1"/>
</dbReference>
<protein>
    <recommendedName>
        <fullName evidence="2">DUF3298 domain-containing protein</fullName>
    </recommendedName>
</protein>
<proteinExistence type="predicted"/>
<keyword evidence="1" id="KW-0732">Signal</keyword>
<reference evidence="3" key="1">
    <citation type="submission" date="2020-09" db="EMBL/GenBank/DDBJ databases">
        <title>New species isolated from human feces.</title>
        <authorList>
            <person name="Kitahara M."/>
            <person name="Shigeno Y."/>
            <person name="Shime M."/>
            <person name="Matsumoto Y."/>
            <person name="Nakamura S."/>
            <person name="Motooka D."/>
            <person name="Fukuoka S."/>
            <person name="Nishikawa H."/>
            <person name="Benno Y."/>
        </authorList>
    </citation>
    <scope>NUCLEOTIDE SEQUENCE</scope>
    <source>
        <strain evidence="3">MM50</strain>
    </source>
</reference>
<dbReference type="Pfam" id="PF11738">
    <property type="entry name" value="DUF3298"/>
    <property type="match status" value="1"/>
</dbReference>
<dbReference type="Gene3D" id="3.30.565.40">
    <property type="entry name" value="Fervidobacterium nodosum Rt17-B1 like"/>
    <property type="match status" value="1"/>
</dbReference>
<evidence type="ECO:0000256" key="1">
    <source>
        <dbReference type="SAM" id="SignalP"/>
    </source>
</evidence>
<sequence length="287" mass="32586">MKKLLALAMLLVLCTVLTGLLTGCKVSAANTMMVDDTPKVAVTSPDVPVISTEWTERQYTVSEQDETVLLTARYQIPVLTLTGSPDNSDTAAKNRQAAVQRINDWFTDWRDQQVDMLDEMEQMAREEYETTGGERWKTEDFAYRDEAGISWWQNERLLCVTLSYVSYTGGAHPSTWRQAVSFDLSTGKTVSVTDLATDINQLEEAVYQLILRQIQDSGDTSYFSDYDKTVLDWIERSVFYNAKGVTIVFNTYDIAPYSAGEQTFFIPYDLVKPYLNDYGLHLLELDT</sequence>
<dbReference type="InterPro" id="IPR037126">
    <property type="entry name" value="PdaC/RsiV-like_sf"/>
</dbReference>
<evidence type="ECO:0000313" key="3">
    <source>
        <dbReference type="EMBL" id="BCK80413.1"/>
    </source>
</evidence>
<dbReference type="Gene3D" id="3.90.640.20">
    <property type="entry name" value="Heat-shock cognate protein, ATPase"/>
    <property type="match status" value="1"/>
</dbReference>